<evidence type="ECO:0000256" key="7">
    <source>
        <dbReference type="ARBA" id="ARBA00023136"/>
    </source>
</evidence>
<comment type="subcellular location">
    <subcellularLocation>
        <location evidence="1">Cell inner membrane</location>
        <topology evidence="1">Multi-pass membrane protein</topology>
    </subcellularLocation>
</comment>
<feature type="transmembrane region" description="Helical" evidence="9">
    <location>
        <begin position="90"/>
        <end position="117"/>
    </location>
</feature>
<keyword evidence="2" id="KW-0813">Transport</keyword>
<reference evidence="11 12" key="1">
    <citation type="submission" date="2010-12" db="EMBL/GenBank/DDBJ databases">
        <title>Complete sequence of Desulfurispirillum indicum S5.</title>
        <authorList>
            <consortium name="US DOE Joint Genome Institute"/>
            <person name="Lucas S."/>
            <person name="Copeland A."/>
            <person name="Lapidus A."/>
            <person name="Cheng J.-F."/>
            <person name="Goodwin L."/>
            <person name="Pitluck S."/>
            <person name="Chertkov O."/>
            <person name="Held B."/>
            <person name="Detter J.C."/>
            <person name="Han C."/>
            <person name="Tapia R."/>
            <person name="Land M."/>
            <person name="Hauser L."/>
            <person name="Kyrpides N."/>
            <person name="Ivanova N."/>
            <person name="Mikhailova N."/>
            <person name="Haggblom M."/>
            <person name="Rauschenbach I."/>
            <person name="Bini E."/>
            <person name="Woyke T."/>
        </authorList>
    </citation>
    <scope>NUCLEOTIDE SEQUENCE [LARGE SCALE GENOMIC DNA]</scope>
    <source>
        <strain evidence="12">ATCC BAA-1389 / DSM 22839 / S5</strain>
    </source>
</reference>
<evidence type="ECO:0000256" key="2">
    <source>
        <dbReference type="ARBA" id="ARBA00022448"/>
    </source>
</evidence>
<evidence type="ECO:0000256" key="8">
    <source>
        <dbReference type="ARBA" id="ARBA00038436"/>
    </source>
</evidence>
<organism evidence="11 12">
    <name type="scientific">Desulfurispirillum indicum (strain ATCC BAA-1389 / DSM 22839 / S5)</name>
    <dbReference type="NCBI Taxonomy" id="653733"/>
    <lineage>
        <taxon>Bacteria</taxon>
        <taxon>Pseudomonadati</taxon>
        <taxon>Chrysiogenota</taxon>
        <taxon>Chrysiogenia</taxon>
        <taxon>Chrysiogenales</taxon>
        <taxon>Chrysiogenaceae</taxon>
        <taxon>Desulfurispirillum</taxon>
    </lineage>
</organism>
<dbReference type="AlphaFoldDB" id="E6W4R1"/>
<gene>
    <name evidence="11" type="ordered locus">Selin_0030</name>
</gene>
<proteinExistence type="inferred from homology"/>
<dbReference type="STRING" id="653733.Selin_0030"/>
<feature type="transmembrane region" description="Helical" evidence="9">
    <location>
        <begin position="132"/>
        <end position="151"/>
    </location>
</feature>
<evidence type="ECO:0000313" key="11">
    <source>
        <dbReference type="EMBL" id="ADU64789.1"/>
    </source>
</evidence>
<feature type="domain" description="Tripartite ATP-independent periplasmic transporters DctQ component" evidence="10">
    <location>
        <begin position="31"/>
        <end position="158"/>
    </location>
</feature>
<dbReference type="Proteomes" id="UP000002572">
    <property type="component" value="Chromosome"/>
</dbReference>
<feature type="transmembrane region" description="Helical" evidence="9">
    <location>
        <begin position="20"/>
        <end position="39"/>
    </location>
</feature>
<dbReference type="InParanoid" id="E6W4R1"/>
<evidence type="ECO:0000256" key="9">
    <source>
        <dbReference type="SAM" id="Phobius"/>
    </source>
</evidence>
<evidence type="ECO:0000256" key="4">
    <source>
        <dbReference type="ARBA" id="ARBA00022519"/>
    </source>
</evidence>
<sequence length="170" mass="19674">MKRAFRFLDRLLGHVEDWSLFTAVMMALFAAMTNIILRKTTDISLYWSDEVVRKVIFFTTFMGASAAIRRRALIRIDAVPQLLPIFHKPLTVLSHVAVLVFAGIMIWLGLGMTILVYDDPFARTSTLQIPEWYFYSLLPLVGFMMFIRTCMQIVEDWQDWRSPTSDEEGA</sequence>
<dbReference type="PANTHER" id="PTHR35011">
    <property type="entry name" value="2,3-DIKETO-L-GULONATE TRAP TRANSPORTER SMALL PERMEASE PROTEIN YIAM"/>
    <property type="match status" value="1"/>
</dbReference>
<evidence type="ECO:0000256" key="3">
    <source>
        <dbReference type="ARBA" id="ARBA00022475"/>
    </source>
</evidence>
<keyword evidence="3" id="KW-1003">Cell membrane</keyword>
<keyword evidence="7 9" id="KW-0472">Membrane</keyword>
<dbReference type="InterPro" id="IPR007387">
    <property type="entry name" value="TRAP_DctQ"/>
</dbReference>
<dbReference type="RefSeq" id="WP_013504678.1">
    <property type="nucleotide sequence ID" value="NC_014836.1"/>
</dbReference>
<keyword evidence="5 9" id="KW-0812">Transmembrane</keyword>
<evidence type="ECO:0000256" key="5">
    <source>
        <dbReference type="ARBA" id="ARBA00022692"/>
    </source>
</evidence>
<dbReference type="eggNOG" id="COG3090">
    <property type="taxonomic scope" value="Bacteria"/>
</dbReference>
<dbReference type="OrthoDB" id="5430717at2"/>
<dbReference type="InterPro" id="IPR055348">
    <property type="entry name" value="DctQ"/>
</dbReference>
<dbReference type="GO" id="GO:0015740">
    <property type="term" value="P:C4-dicarboxylate transport"/>
    <property type="evidence" value="ECO:0007669"/>
    <property type="project" value="TreeGrafter"/>
</dbReference>
<evidence type="ECO:0000256" key="6">
    <source>
        <dbReference type="ARBA" id="ARBA00022989"/>
    </source>
</evidence>
<comment type="similarity">
    <text evidence="8">Belongs to the TRAP transporter small permease family.</text>
</comment>
<dbReference type="PANTHER" id="PTHR35011:SF2">
    <property type="entry name" value="2,3-DIKETO-L-GULONATE TRAP TRANSPORTER SMALL PERMEASE PROTEIN YIAM"/>
    <property type="match status" value="1"/>
</dbReference>
<protein>
    <submittedName>
        <fullName evidence="11">Tripartite ATP-independent periplasmic transporter DctQ component</fullName>
    </submittedName>
</protein>
<evidence type="ECO:0000313" key="12">
    <source>
        <dbReference type="Proteomes" id="UP000002572"/>
    </source>
</evidence>
<dbReference type="GO" id="GO:0022857">
    <property type="term" value="F:transmembrane transporter activity"/>
    <property type="evidence" value="ECO:0007669"/>
    <property type="project" value="TreeGrafter"/>
</dbReference>
<dbReference type="GO" id="GO:0005886">
    <property type="term" value="C:plasma membrane"/>
    <property type="evidence" value="ECO:0007669"/>
    <property type="project" value="UniProtKB-SubCell"/>
</dbReference>
<keyword evidence="4" id="KW-0997">Cell inner membrane</keyword>
<keyword evidence="12" id="KW-1185">Reference proteome</keyword>
<dbReference type="KEGG" id="din:Selin_0030"/>
<dbReference type="EMBL" id="CP002432">
    <property type="protein sequence ID" value="ADU64789.1"/>
    <property type="molecule type" value="Genomic_DNA"/>
</dbReference>
<evidence type="ECO:0000256" key="1">
    <source>
        <dbReference type="ARBA" id="ARBA00004429"/>
    </source>
</evidence>
<accession>E6W4R1</accession>
<dbReference type="HOGENOM" id="CLU_086356_3_6_0"/>
<evidence type="ECO:0000259" key="10">
    <source>
        <dbReference type="Pfam" id="PF04290"/>
    </source>
</evidence>
<dbReference type="Pfam" id="PF04290">
    <property type="entry name" value="DctQ"/>
    <property type="match status" value="1"/>
</dbReference>
<keyword evidence="6 9" id="KW-1133">Transmembrane helix</keyword>
<name>E6W4R1_DESIS</name>